<dbReference type="KEGG" id="ang:An02g04550"/>
<dbReference type="GeneID" id="84590297"/>
<dbReference type="VEuPathDB" id="FungiDB:An02g04550"/>
<dbReference type="AlphaFoldDB" id="A0AAJ8BP06"/>
<evidence type="ECO:0000313" key="1">
    <source>
        <dbReference type="RefSeq" id="XP_059599951.1"/>
    </source>
</evidence>
<dbReference type="RefSeq" id="XP_059599951.1">
    <property type="nucleotide sequence ID" value="XM_059746252.1"/>
</dbReference>
<reference evidence="1" key="1">
    <citation type="submission" date="2025-02" db="EMBL/GenBank/DDBJ databases">
        <authorList>
            <consortium name="NCBI Genome Project"/>
        </authorList>
    </citation>
    <scope>NUCLEOTIDE SEQUENCE</scope>
</reference>
<accession>A0AAJ8BP06</accession>
<name>A0AAJ8BP06_ASPNG</name>
<proteinExistence type="predicted"/>
<reference evidence="1" key="2">
    <citation type="submission" date="2025-08" db="UniProtKB">
        <authorList>
            <consortium name="RefSeq"/>
        </authorList>
    </citation>
    <scope>IDENTIFICATION</scope>
</reference>
<protein>
    <submittedName>
        <fullName evidence="1">Uncharacterized protein</fullName>
    </submittedName>
</protein>
<sequence>MAGMFGELGFIGLDALSLLPFTKPMLIKAWRGNNAGAAHLSLPRLMYWVVTTSAYVRAMPLVGSSGATVEPVVQSILALSIVYTVNMLAFIWSSTFWHLCLNIAKAKGRHLCRPRNAIKTENMPEYLQPMRSYCCNLSAFNWADAGRITNWADNATLMPLAEDFLPYRGRSVNGICPFSWTIEGIVPTAQTAANNYSRFLGVSVTTLTSACPDIVNKLDISEAGGCRTCQWCGSSLSLEVATEMGV</sequence>
<gene>
    <name evidence="1" type="ORF">An02g04550</name>
</gene>
<organism evidence="1">
    <name type="scientific">Aspergillus niger</name>
    <dbReference type="NCBI Taxonomy" id="5061"/>
    <lineage>
        <taxon>Eukaryota</taxon>
        <taxon>Fungi</taxon>
        <taxon>Dikarya</taxon>
        <taxon>Ascomycota</taxon>
        <taxon>Pezizomycotina</taxon>
        <taxon>Eurotiomycetes</taxon>
        <taxon>Eurotiomycetidae</taxon>
        <taxon>Eurotiales</taxon>
        <taxon>Aspergillaceae</taxon>
        <taxon>Aspergillus</taxon>
        <taxon>Aspergillus subgen. Circumdati</taxon>
    </lineage>
</organism>